<feature type="signal peptide" evidence="1">
    <location>
        <begin position="1"/>
        <end position="26"/>
    </location>
</feature>
<organism evidence="2 3">
    <name type="scientific">Thiomicrorhabdus heinhorstiae</name>
    <dbReference type="NCBI Taxonomy" id="2748010"/>
    <lineage>
        <taxon>Bacteria</taxon>
        <taxon>Pseudomonadati</taxon>
        <taxon>Pseudomonadota</taxon>
        <taxon>Gammaproteobacteria</taxon>
        <taxon>Thiotrichales</taxon>
        <taxon>Piscirickettsiaceae</taxon>
        <taxon>Thiomicrorhabdus</taxon>
    </lineage>
</organism>
<protein>
    <submittedName>
        <fullName evidence="2">Uncharacterized protein</fullName>
    </submittedName>
</protein>
<proteinExistence type="predicted"/>
<name>A0ABS0BUJ7_9GAMM</name>
<dbReference type="EMBL" id="JACBGI020000004">
    <property type="protein sequence ID" value="MBF6057510.1"/>
    <property type="molecule type" value="Genomic_DNA"/>
</dbReference>
<reference evidence="2 3" key="1">
    <citation type="submission" date="2020-11" db="EMBL/GenBank/DDBJ databases">
        <title>Sulfur oxidizing isolate from Hospital Hole Sinkhole.</title>
        <authorList>
            <person name="Scott K.M."/>
        </authorList>
    </citation>
    <scope>NUCLEOTIDE SEQUENCE [LARGE SCALE GENOMIC DNA]</scope>
    <source>
        <strain evidence="2 3">HH1</strain>
    </source>
</reference>
<dbReference type="RefSeq" id="WP_185977658.1">
    <property type="nucleotide sequence ID" value="NZ_JACBGI020000004.1"/>
</dbReference>
<keyword evidence="3" id="KW-1185">Reference proteome</keyword>
<evidence type="ECO:0000313" key="3">
    <source>
        <dbReference type="Proteomes" id="UP001193680"/>
    </source>
</evidence>
<evidence type="ECO:0000313" key="2">
    <source>
        <dbReference type="EMBL" id="MBF6057510.1"/>
    </source>
</evidence>
<evidence type="ECO:0000256" key="1">
    <source>
        <dbReference type="SAM" id="SignalP"/>
    </source>
</evidence>
<sequence length="83" mass="8791">MRIQSKIALGLLTAFASVGISSQAFAAEKKAEDSYVAGVEAYAKTNPALAPSMQAYVQDLKKAMKVNPKLDDTLPGNQNETSS</sequence>
<feature type="chain" id="PRO_5046187484" evidence="1">
    <location>
        <begin position="27"/>
        <end position="83"/>
    </location>
</feature>
<keyword evidence="1" id="KW-0732">Signal</keyword>
<comment type="caution">
    <text evidence="2">The sequence shown here is derived from an EMBL/GenBank/DDBJ whole genome shotgun (WGS) entry which is preliminary data.</text>
</comment>
<accession>A0ABS0BUJ7</accession>
<dbReference type="Proteomes" id="UP001193680">
    <property type="component" value="Unassembled WGS sequence"/>
</dbReference>
<gene>
    <name evidence="2" type="ORF">H8792_004070</name>
</gene>